<dbReference type="EMBL" id="JAMXQS010000005">
    <property type="protein sequence ID" value="MCO6050146.1"/>
    <property type="molecule type" value="Genomic_DNA"/>
</dbReference>
<gene>
    <name evidence="1" type="ORF">NGM99_10115</name>
</gene>
<evidence type="ECO:0000313" key="1">
    <source>
        <dbReference type="EMBL" id="MCO6050146.1"/>
    </source>
</evidence>
<proteinExistence type="predicted"/>
<comment type="caution">
    <text evidence="1">The sequence shown here is derived from an EMBL/GenBank/DDBJ whole genome shotgun (WGS) entry which is preliminary data.</text>
</comment>
<sequence>MTEFRKGSLEARIAEMNRRQQSNPHLSHQQIREAELEGQVALELLGKMFRYYEIVAERVERIKRSLGLRPRR</sequence>
<organism evidence="1 2">
    <name type="scientific">Mesorhizobium liriopis</name>
    <dbReference type="NCBI Taxonomy" id="2953882"/>
    <lineage>
        <taxon>Bacteria</taxon>
        <taxon>Pseudomonadati</taxon>
        <taxon>Pseudomonadota</taxon>
        <taxon>Alphaproteobacteria</taxon>
        <taxon>Hyphomicrobiales</taxon>
        <taxon>Phyllobacteriaceae</taxon>
        <taxon>Mesorhizobium</taxon>
    </lineage>
</organism>
<evidence type="ECO:0000313" key="2">
    <source>
        <dbReference type="Proteomes" id="UP001205906"/>
    </source>
</evidence>
<dbReference type="Proteomes" id="UP001205906">
    <property type="component" value="Unassembled WGS sequence"/>
</dbReference>
<reference evidence="1 2" key="1">
    <citation type="submission" date="2022-06" db="EMBL/GenBank/DDBJ databases">
        <title>Mesorhizobium sp. strain RP14 Genome sequencing and assembly.</title>
        <authorList>
            <person name="Kim I."/>
        </authorList>
    </citation>
    <scope>NUCLEOTIDE SEQUENCE [LARGE SCALE GENOMIC DNA]</scope>
    <source>
        <strain evidence="2">RP14(2022)</strain>
    </source>
</reference>
<name>A0ABT1C7L0_9HYPH</name>
<protein>
    <submittedName>
        <fullName evidence="1">Uncharacterized protein</fullName>
    </submittedName>
</protein>
<dbReference type="RefSeq" id="WP_252818539.1">
    <property type="nucleotide sequence ID" value="NZ_JAMXQS010000005.1"/>
</dbReference>
<accession>A0ABT1C7L0</accession>
<keyword evidence="2" id="KW-1185">Reference proteome</keyword>